<feature type="compositionally biased region" description="Polar residues" evidence="6">
    <location>
        <begin position="161"/>
        <end position="179"/>
    </location>
</feature>
<protein>
    <recommendedName>
        <fullName evidence="2">palmitoyl-protein hydrolase</fullName>
        <ecNumber evidence="2">3.1.2.22</ecNumber>
    </recommendedName>
</protein>
<dbReference type="Pfam" id="PF05903">
    <property type="entry name" value="Peptidase_C97"/>
    <property type="match status" value="1"/>
</dbReference>
<evidence type="ECO:0000313" key="8">
    <source>
        <dbReference type="EMBL" id="CBY33206.1"/>
    </source>
</evidence>
<reference evidence="8" key="1">
    <citation type="journal article" date="2010" name="Science">
        <title>Plasticity of animal genome architecture unmasked by rapid evolution of a pelagic tunicate.</title>
        <authorList>
            <person name="Denoeud F."/>
            <person name="Henriet S."/>
            <person name="Mungpakdee S."/>
            <person name="Aury J.M."/>
            <person name="Da Silva C."/>
            <person name="Brinkmann H."/>
            <person name="Mikhaleva J."/>
            <person name="Olsen L.C."/>
            <person name="Jubin C."/>
            <person name="Canestro C."/>
            <person name="Bouquet J.M."/>
            <person name="Danks G."/>
            <person name="Poulain J."/>
            <person name="Campsteijn C."/>
            <person name="Adamski M."/>
            <person name="Cross I."/>
            <person name="Yadetie F."/>
            <person name="Muffato M."/>
            <person name="Louis A."/>
            <person name="Butcher S."/>
            <person name="Tsagkogeorga G."/>
            <person name="Konrad A."/>
            <person name="Singh S."/>
            <person name="Jensen M.F."/>
            <person name="Cong E.H."/>
            <person name="Eikeseth-Otteraa H."/>
            <person name="Noel B."/>
            <person name="Anthouard V."/>
            <person name="Porcel B.M."/>
            <person name="Kachouri-Lafond R."/>
            <person name="Nishino A."/>
            <person name="Ugolini M."/>
            <person name="Chourrout P."/>
            <person name="Nishida H."/>
            <person name="Aasland R."/>
            <person name="Huzurbazar S."/>
            <person name="Westhof E."/>
            <person name="Delsuc F."/>
            <person name="Lehrach H."/>
            <person name="Reinhardt R."/>
            <person name="Weissenbach J."/>
            <person name="Roy S.W."/>
            <person name="Artiguenave F."/>
            <person name="Postlethwait J.H."/>
            <person name="Manak J.R."/>
            <person name="Thompson E.M."/>
            <person name="Jaillon O."/>
            <person name="Du Pasquier L."/>
            <person name="Boudinot P."/>
            <person name="Liberles D.A."/>
            <person name="Volff J.N."/>
            <person name="Philippe H."/>
            <person name="Lenhard B."/>
            <person name="Roest Crollius H."/>
            <person name="Wincker P."/>
            <person name="Chourrout D."/>
        </authorList>
    </citation>
    <scope>NUCLEOTIDE SEQUENCE [LARGE SCALE GENOMIC DNA]</scope>
</reference>
<evidence type="ECO:0000256" key="6">
    <source>
        <dbReference type="SAM" id="MobiDB-lite"/>
    </source>
</evidence>
<keyword evidence="4" id="KW-0378">Hydrolase</keyword>
<evidence type="ECO:0000256" key="3">
    <source>
        <dbReference type="ARBA" id="ARBA00022670"/>
    </source>
</evidence>
<dbReference type="GO" id="GO:0016579">
    <property type="term" value="P:protein deubiquitination"/>
    <property type="evidence" value="ECO:0007669"/>
    <property type="project" value="TreeGrafter"/>
</dbReference>
<feature type="domain" description="PPPDE" evidence="7">
    <location>
        <begin position="1"/>
        <end position="111"/>
    </location>
</feature>
<dbReference type="GO" id="GO:0008474">
    <property type="term" value="F:palmitoyl-(protein) hydrolase activity"/>
    <property type="evidence" value="ECO:0007669"/>
    <property type="project" value="UniProtKB-EC"/>
</dbReference>
<sequence>MGGSEVYVIGYAFSMGLVNEIHTEVRAFGKHYWFEKYGAEQGSQYAPKEGFNLADEIYAGFTTSSQQDFENFIFSIRDDWTAEKYRLFNHNCRTYSNTLIEYLFPAPFSATNAKHYLLYQRAEAKVMETGLNLLGDWVNAYRERQNPQPSHGARCDGADSTRASGADNNQNQQPKSTSEWIEQGVQMFAAFTKPNKKK</sequence>
<dbReference type="PROSITE" id="PS51858">
    <property type="entry name" value="PPPDE"/>
    <property type="match status" value="1"/>
</dbReference>
<organism evidence="8">
    <name type="scientific">Oikopleura dioica</name>
    <name type="common">Tunicate</name>
    <dbReference type="NCBI Taxonomy" id="34765"/>
    <lineage>
        <taxon>Eukaryota</taxon>
        <taxon>Metazoa</taxon>
        <taxon>Chordata</taxon>
        <taxon>Tunicata</taxon>
        <taxon>Appendicularia</taxon>
        <taxon>Copelata</taxon>
        <taxon>Oikopleuridae</taxon>
        <taxon>Oikopleura</taxon>
    </lineage>
</organism>
<evidence type="ECO:0000256" key="2">
    <source>
        <dbReference type="ARBA" id="ARBA00012423"/>
    </source>
</evidence>
<dbReference type="Proteomes" id="UP000011014">
    <property type="component" value="Unassembled WGS sequence"/>
</dbReference>
<name>E4YCD9_OIKDI</name>
<evidence type="ECO:0000256" key="1">
    <source>
        <dbReference type="ARBA" id="ARBA00008140"/>
    </source>
</evidence>
<dbReference type="InterPro" id="IPR008580">
    <property type="entry name" value="PPPDE_dom"/>
</dbReference>
<dbReference type="GO" id="GO:0006508">
    <property type="term" value="P:proteolysis"/>
    <property type="evidence" value="ECO:0007669"/>
    <property type="project" value="UniProtKB-KW"/>
</dbReference>
<dbReference type="PANTHER" id="PTHR12378">
    <property type="entry name" value="DESUMOYLATING ISOPEPTIDASE"/>
    <property type="match status" value="1"/>
</dbReference>
<dbReference type="EMBL" id="FN654403">
    <property type="protein sequence ID" value="CBY33206.1"/>
    <property type="molecule type" value="Genomic_DNA"/>
</dbReference>
<comment type="similarity">
    <text evidence="1">Belongs to the DeSI family.</text>
</comment>
<dbReference type="PANTHER" id="PTHR12378:SF80">
    <property type="entry name" value="IP06716P-RELATED"/>
    <property type="match status" value="1"/>
</dbReference>
<evidence type="ECO:0000256" key="5">
    <source>
        <dbReference type="ARBA" id="ARBA00047409"/>
    </source>
</evidence>
<evidence type="ECO:0000259" key="7">
    <source>
        <dbReference type="PROSITE" id="PS51858"/>
    </source>
</evidence>
<comment type="catalytic activity">
    <reaction evidence="5">
        <text>S-hexadecanoyl-L-cysteinyl-[protein] + H2O = L-cysteinyl-[protein] + hexadecanoate + H(+)</text>
        <dbReference type="Rhea" id="RHEA:19233"/>
        <dbReference type="Rhea" id="RHEA-COMP:10131"/>
        <dbReference type="Rhea" id="RHEA-COMP:11032"/>
        <dbReference type="ChEBI" id="CHEBI:7896"/>
        <dbReference type="ChEBI" id="CHEBI:15377"/>
        <dbReference type="ChEBI" id="CHEBI:15378"/>
        <dbReference type="ChEBI" id="CHEBI:29950"/>
        <dbReference type="ChEBI" id="CHEBI:74151"/>
        <dbReference type="EC" id="3.1.2.22"/>
    </reaction>
    <physiologicalReaction direction="left-to-right" evidence="5">
        <dbReference type="Rhea" id="RHEA:19234"/>
    </physiologicalReaction>
</comment>
<dbReference type="EC" id="3.1.2.22" evidence="2"/>
<feature type="region of interest" description="Disordered" evidence="6">
    <location>
        <begin position="145"/>
        <end position="179"/>
    </location>
</feature>
<dbReference type="Gene3D" id="3.90.1720.30">
    <property type="entry name" value="PPPDE domains"/>
    <property type="match status" value="1"/>
</dbReference>
<gene>
    <name evidence="8" type="ORF">GSOID_T00021105001</name>
</gene>
<dbReference type="InterPro" id="IPR042266">
    <property type="entry name" value="PPPDE_sf"/>
</dbReference>
<keyword evidence="3" id="KW-0645">Protease</keyword>
<dbReference type="GO" id="GO:0101005">
    <property type="term" value="F:deubiquitinase activity"/>
    <property type="evidence" value="ECO:0007669"/>
    <property type="project" value="TreeGrafter"/>
</dbReference>
<proteinExistence type="inferred from homology"/>
<dbReference type="AlphaFoldDB" id="E4YCD9"/>
<accession>E4YCD9</accession>
<evidence type="ECO:0000256" key="4">
    <source>
        <dbReference type="ARBA" id="ARBA00022801"/>
    </source>
</evidence>